<accession>A0ABY5AN23</accession>
<dbReference type="InterPro" id="IPR021325">
    <property type="entry name" value="CCB2/CCB4"/>
</dbReference>
<evidence type="ECO:0000256" key="1">
    <source>
        <dbReference type="SAM" id="Phobius"/>
    </source>
</evidence>
<dbReference type="PANTHER" id="PTHR34943">
    <property type="match status" value="1"/>
</dbReference>
<proteinExistence type="predicted"/>
<protein>
    <submittedName>
        <fullName evidence="2">Cofactor assembly of complex C subunit B</fullName>
    </submittedName>
</protein>
<keyword evidence="1" id="KW-0472">Membrane</keyword>
<dbReference type="PANTHER" id="PTHR34943:SF2">
    <property type="entry name" value="PROTEIN COFACTOR ASSEMBLY OF COMPLEX C SUBUNIT B CCB4, CHLOROPLASTIC"/>
    <property type="match status" value="1"/>
</dbReference>
<sequence>MSDTNALLRQLPIVVGSLGGTLLLVNRLLTDNLTTWQVRSDVLGAIICAVLILTGLLWQRVQPKPPDSVILQGKEGLELDPDLPETVQRELAWSSQLLLTNTVTKTLVVWYQGRVLMRRGILAEQTSVELGAIAQRALKTQKPIYLVKLDLYPGRIEFNYLPVNTQGVICQPIGAEGLMILGANAPRSYTKQDETWIAGIAEKLSDTLQRHLKTNDQN</sequence>
<keyword evidence="1" id="KW-1133">Transmembrane helix</keyword>
<dbReference type="InterPro" id="IPR044705">
    <property type="entry name" value="CCB4"/>
</dbReference>
<name>A0ABY5AN23_9CYAN</name>
<feature type="transmembrane region" description="Helical" evidence="1">
    <location>
        <begin position="41"/>
        <end position="58"/>
    </location>
</feature>
<gene>
    <name evidence="2" type="ORF">NEA10_17415</name>
</gene>
<evidence type="ECO:0000313" key="2">
    <source>
        <dbReference type="EMBL" id="USR90589.1"/>
    </source>
</evidence>
<dbReference type="Proteomes" id="UP001056708">
    <property type="component" value="Chromosome"/>
</dbReference>
<keyword evidence="1" id="KW-0812">Transmembrane</keyword>
<keyword evidence="3" id="KW-1185">Reference proteome</keyword>
<dbReference type="Pfam" id="PF11152">
    <property type="entry name" value="CCB2_CCB4"/>
    <property type="match status" value="1"/>
</dbReference>
<dbReference type="RefSeq" id="WP_252662615.1">
    <property type="nucleotide sequence ID" value="NZ_CP098611.1"/>
</dbReference>
<organism evidence="2 3">
    <name type="scientific">Phormidium yuhuli AB48</name>
    <dbReference type="NCBI Taxonomy" id="2940671"/>
    <lineage>
        <taxon>Bacteria</taxon>
        <taxon>Bacillati</taxon>
        <taxon>Cyanobacteriota</taxon>
        <taxon>Cyanophyceae</taxon>
        <taxon>Oscillatoriophycideae</taxon>
        <taxon>Oscillatoriales</taxon>
        <taxon>Oscillatoriaceae</taxon>
        <taxon>Phormidium</taxon>
        <taxon>Phormidium yuhuli</taxon>
    </lineage>
</organism>
<reference evidence="2" key="1">
    <citation type="submission" date="2022-06" db="EMBL/GenBank/DDBJ databases">
        <title>Genome sequence of Phormidium yuhuli AB48 isolated from an industrial photobioreactor environment.</title>
        <authorList>
            <person name="Qiu Y."/>
            <person name="Noonan A.J.C."/>
            <person name="Dofher K."/>
            <person name="Koch M."/>
            <person name="Kieft B."/>
            <person name="Lin X."/>
            <person name="Ziels R.M."/>
            <person name="Hallam S.J."/>
        </authorList>
    </citation>
    <scope>NUCLEOTIDE SEQUENCE</scope>
    <source>
        <strain evidence="2">AB48</strain>
    </source>
</reference>
<dbReference type="EMBL" id="CP098611">
    <property type="protein sequence ID" value="USR90589.1"/>
    <property type="molecule type" value="Genomic_DNA"/>
</dbReference>
<evidence type="ECO:0000313" key="3">
    <source>
        <dbReference type="Proteomes" id="UP001056708"/>
    </source>
</evidence>
<feature type="transmembrane region" description="Helical" evidence="1">
    <location>
        <begin position="6"/>
        <end position="29"/>
    </location>
</feature>